<evidence type="ECO:0000313" key="2">
    <source>
        <dbReference type="EMBL" id="EKD15320.1"/>
    </source>
</evidence>
<dbReference type="FunCoup" id="K1WD47">
    <property type="interactions" value="33"/>
</dbReference>
<dbReference type="InterPro" id="IPR053714">
    <property type="entry name" value="Iso_Racemase_Enz_sf"/>
</dbReference>
<dbReference type="HOGENOM" id="CLU_053002_1_1_1"/>
<dbReference type="InParanoid" id="K1WD47"/>
<evidence type="ECO:0000256" key="1">
    <source>
        <dbReference type="ARBA" id="ARBA00038414"/>
    </source>
</evidence>
<dbReference type="Gene3D" id="3.40.50.12500">
    <property type="match status" value="1"/>
</dbReference>
<evidence type="ECO:0000313" key="3">
    <source>
        <dbReference type="Proteomes" id="UP000006753"/>
    </source>
</evidence>
<dbReference type="InterPro" id="IPR015942">
    <property type="entry name" value="Asp/Glu/hydantoin_racemase"/>
</dbReference>
<sequence length="261" mass="28591">MPPKRILVINPNTSKSITASLDQLIRTLTSDFPTTTQFTTYTAPSGPPSINSADDALASARIVYEDLRSRLEDYDALLVACYSLHPLVAGLQDEVAHGIHVTGIFEASITTALALLPMRYEDPTLERLETRHKFGIVSTGKVWEKELSDGLKLFLDLQSVEATGRFKGVETTGLTAAELHSAPKELVTRRMKEATRRLVKDRDIKVICLGCAGMVGLEDIVQEALVEELGEYEAGEIDILDGVKAGIALLEGLMRTLPRKK</sequence>
<dbReference type="EMBL" id="JH921442">
    <property type="protein sequence ID" value="EKD15320.1"/>
    <property type="molecule type" value="Genomic_DNA"/>
</dbReference>
<dbReference type="GeneID" id="18762471"/>
<gene>
    <name evidence="2" type="ORF">MBM_06536</name>
</gene>
<dbReference type="OrthoDB" id="412018at2759"/>
<organism evidence="2 3">
    <name type="scientific">Marssonina brunnea f. sp. multigermtubi (strain MB_m1)</name>
    <name type="common">Marssonina leaf spot fungus</name>
    <dbReference type="NCBI Taxonomy" id="1072389"/>
    <lineage>
        <taxon>Eukaryota</taxon>
        <taxon>Fungi</taxon>
        <taxon>Dikarya</taxon>
        <taxon>Ascomycota</taxon>
        <taxon>Pezizomycotina</taxon>
        <taxon>Leotiomycetes</taxon>
        <taxon>Helotiales</taxon>
        <taxon>Drepanopezizaceae</taxon>
        <taxon>Drepanopeziza</taxon>
    </lineage>
</organism>
<dbReference type="KEGG" id="mbe:MBM_06536"/>
<dbReference type="Pfam" id="PF01177">
    <property type="entry name" value="Asp_Glu_race"/>
    <property type="match status" value="1"/>
</dbReference>
<dbReference type="Proteomes" id="UP000006753">
    <property type="component" value="Unassembled WGS sequence"/>
</dbReference>
<comment type="similarity">
    <text evidence="1">Belongs to the HyuE racemase family.</text>
</comment>
<dbReference type="PANTHER" id="PTHR28047">
    <property type="entry name" value="PROTEIN DCG1"/>
    <property type="match status" value="1"/>
</dbReference>
<dbReference type="AlphaFoldDB" id="K1WD47"/>
<dbReference type="InterPro" id="IPR052186">
    <property type="entry name" value="Hydantoin_racemase-like"/>
</dbReference>
<dbReference type="PANTHER" id="PTHR28047:SF5">
    <property type="entry name" value="PROTEIN DCG1"/>
    <property type="match status" value="1"/>
</dbReference>
<dbReference type="GO" id="GO:0047661">
    <property type="term" value="F:amino-acid racemase activity"/>
    <property type="evidence" value="ECO:0007669"/>
    <property type="project" value="InterPro"/>
</dbReference>
<accession>K1WD47</accession>
<reference evidence="2 3" key="1">
    <citation type="journal article" date="2012" name="BMC Genomics">
        <title>Sequencing the genome of Marssonina brunnea reveals fungus-poplar co-evolution.</title>
        <authorList>
            <person name="Zhu S."/>
            <person name="Cao Y.-Z."/>
            <person name="Jiang C."/>
            <person name="Tan B.-Y."/>
            <person name="Wang Z."/>
            <person name="Feng S."/>
            <person name="Zhang L."/>
            <person name="Su X.-H."/>
            <person name="Brejova B."/>
            <person name="Vinar T."/>
            <person name="Xu M."/>
            <person name="Wang M.-X."/>
            <person name="Zhang S.-G."/>
            <person name="Huang M.-R."/>
            <person name="Wu R."/>
            <person name="Zhou Y."/>
        </authorList>
    </citation>
    <scope>NUCLEOTIDE SEQUENCE [LARGE SCALE GENOMIC DNA]</scope>
    <source>
        <strain evidence="2 3">MB_m1</strain>
    </source>
</reference>
<dbReference type="RefSeq" id="XP_007294425.1">
    <property type="nucleotide sequence ID" value="XM_007294363.1"/>
</dbReference>
<name>K1WD47_MARBU</name>
<proteinExistence type="inferred from homology"/>
<dbReference type="OMA" id="CAGMSGM"/>
<protein>
    <submittedName>
        <fullName evidence="2">Putative hydantoin racemase</fullName>
    </submittedName>
</protein>
<dbReference type="eggNOG" id="ENOG502RZNN">
    <property type="taxonomic scope" value="Eukaryota"/>
</dbReference>
<keyword evidence="3" id="KW-1185">Reference proteome</keyword>